<dbReference type="GO" id="GO:0003700">
    <property type="term" value="F:DNA-binding transcription factor activity"/>
    <property type="evidence" value="ECO:0007669"/>
    <property type="project" value="InterPro"/>
</dbReference>
<dbReference type="Pfam" id="PF12840">
    <property type="entry name" value="HTH_20"/>
    <property type="match status" value="1"/>
</dbReference>
<organism evidence="5 6">
    <name type="scientific">Stenotrophomonas maltophilia</name>
    <name type="common">Pseudomonas maltophilia</name>
    <name type="synonym">Xanthomonas maltophilia</name>
    <dbReference type="NCBI Taxonomy" id="40324"/>
    <lineage>
        <taxon>Bacteria</taxon>
        <taxon>Pseudomonadati</taxon>
        <taxon>Pseudomonadota</taxon>
        <taxon>Gammaproteobacteria</taxon>
        <taxon>Lysobacterales</taxon>
        <taxon>Lysobacteraceae</taxon>
        <taxon>Stenotrophomonas</taxon>
        <taxon>Stenotrophomonas maltophilia group</taxon>
    </lineage>
</organism>
<evidence type="ECO:0000256" key="3">
    <source>
        <dbReference type="ARBA" id="ARBA00023163"/>
    </source>
</evidence>
<dbReference type="InterPro" id="IPR001845">
    <property type="entry name" value="HTH_ArsR_DNA-bd_dom"/>
</dbReference>
<dbReference type="InterPro" id="IPR011991">
    <property type="entry name" value="ArsR-like_HTH"/>
</dbReference>
<dbReference type="InterPro" id="IPR036390">
    <property type="entry name" value="WH_DNA-bd_sf"/>
</dbReference>
<dbReference type="SMART" id="SM00418">
    <property type="entry name" value="HTH_ARSR"/>
    <property type="match status" value="1"/>
</dbReference>
<evidence type="ECO:0000256" key="2">
    <source>
        <dbReference type="ARBA" id="ARBA00023125"/>
    </source>
</evidence>
<dbReference type="PANTHER" id="PTHR43132:SF2">
    <property type="entry name" value="ARSENICAL RESISTANCE OPERON REPRESSOR ARSR-RELATED"/>
    <property type="match status" value="1"/>
</dbReference>
<dbReference type="EMBL" id="NIVS01000020">
    <property type="protein sequence ID" value="OWQ54036.1"/>
    <property type="molecule type" value="Genomic_DNA"/>
</dbReference>
<dbReference type="PROSITE" id="PS50987">
    <property type="entry name" value="HTH_ARSR_2"/>
    <property type="match status" value="1"/>
</dbReference>
<keyword evidence="3" id="KW-0804">Transcription</keyword>
<dbReference type="CDD" id="cd00090">
    <property type="entry name" value="HTH_ARSR"/>
    <property type="match status" value="1"/>
</dbReference>
<keyword evidence="1" id="KW-0805">Transcription regulation</keyword>
<comment type="caution">
    <text evidence="5">The sequence shown here is derived from an EMBL/GenBank/DDBJ whole genome shotgun (WGS) entry which is preliminary data.</text>
</comment>
<reference evidence="5 6" key="1">
    <citation type="submission" date="2017-06" db="EMBL/GenBank/DDBJ databases">
        <authorList>
            <person name="Kim H.J."/>
            <person name="Triplett B.A."/>
        </authorList>
    </citation>
    <scope>NUCLEOTIDE SEQUENCE [LARGE SCALE GENOMIC DNA]</scope>
    <source>
        <strain evidence="5 6">13146</strain>
    </source>
</reference>
<keyword evidence="2" id="KW-0238">DNA-binding</keyword>
<dbReference type="PRINTS" id="PR00778">
    <property type="entry name" value="HTHARSR"/>
</dbReference>
<dbReference type="SUPFAM" id="SSF46785">
    <property type="entry name" value="Winged helix' DNA-binding domain"/>
    <property type="match status" value="1"/>
</dbReference>
<dbReference type="InterPro" id="IPR051011">
    <property type="entry name" value="Metal_resp_trans_reg"/>
</dbReference>
<gene>
    <name evidence="5" type="ORF">CEE60_10310</name>
</gene>
<evidence type="ECO:0000313" key="6">
    <source>
        <dbReference type="Proteomes" id="UP000198157"/>
    </source>
</evidence>
<dbReference type="InterPro" id="IPR036388">
    <property type="entry name" value="WH-like_DNA-bd_sf"/>
</dbReference>
<protein>
    <submittedName>
        <fullName evidence="5">Transcriptional regulator</fullName>
    </submittedName>
</protein>
<proteinExistence type="predicted"/>
<dbReference type="NCBIfam" id="NF033788">
    <property type="entry name" value="HTH_metalloreg"/>
    <property type="match status" value="1"/>
</dbReference>
<name>A0A246HN33_STEMA</name>
<feature type="domain" description="HTH arsR-type" evidence="4">
    <location>
        <begin position="1"/>
        <end position="95"/>
    </location>
</feature>
<accession>A0A246HN33</accession>
<dbReference type="Gene3D" id="1.10.10.10">
    <property type="entry name" value="Winged helix-like DNA-binding domain superfamily/Winged helix DNA-binding domain"/>
    <property type="match status" value="1"/>
</dbReference>
<dbReference type="OrthoDB" id="5297460at2"/>
<dbReference type="PANTHER" id="PTHR43132">
    <property type="entry name" value="ARSENICAL RESISTANCE OPERON REPRESSOR ARSR-RELATED"/>
    <property type="match status" value="1"/>
</dbReference>
<dbReference type="GO" id="GO:0003677">
    <property type="term" value="F:DNA binding"/>
    <property type="evidence" value="ECO:0007669"/>
    <property type="project" value="UniProtKB-KW"/>
</dbReference>
<evidence type="ECO:0000256" key="1">
    <source>
        <dbReference type="ARBA" id="ARBA00023015"/>
    </source>
</evidence>
<dbReference type="AlphaFoldDB" id="A0A246HN33"/>
<dbReference type="Proteomes" id="UP000198157">
    <property type="component" value="Unassembled WGS sequence"/>
</dbReference>
<sequence>MEHKTATHALAALGHATRLSVFRLLVQAGRGGRLAGEIATELGLPGATLSFHLKELSAAGLVNAEPRGRSICYRADFEAMNGLIGYLTENCCAGEADCGPGGQCAPPR</sequence>
<evidence type="ECO:0000313" key="5">
    <source>
        <dbReference type="EMBL" id="OWQ54036.1"/>
    </source>
</evidence>
<evidence type="ECO:0000259" key="4">
    <source>
        <dbReference type="PROSITE" id="PS50987"/>
    </source>
</evidence>